<evidence type="ECO:0000256" key="2">
    <source>
        <dbReference type="ARBA" id="ARBA00023015"/>
    </source>
</evidence>
<keyword evidence="8" id="KW-1185">Reference proteome</keyword>
<keyword evidence="5" id="KW-0812">Transmembrane</keyword>
<keyword evidence="5" id="KW-1133">Transmembrane helix</keyword>
<dbReference type="Proteomes" id="UP001060112">
    <property type="component" value="Chromosome"/>
</dbReference>
<name>A0ABY5I8L1_9FIRM</name>
<evidence type="ECO:0000259" key="6">
    <source>
        <dbReference type="PROSITE" id="PS50937"/>
    </source>
</evidence>
<feature type="transmembrane region" description="Helical" evidence="5">
    <location>
        <begin position="172"/>
        <end position="195"/>
    </location>
</feature>
<dbReference type="SMART" id="SM00422">
    <property type="entry name" value="HTH_MERR"/>
    <property type="match status" value="1"/>
</dbReference>
<dbReference type="Pfam" id="PF13411">
    <property type="entry name" value="MerR_1"/>
    <property type="match status" value="1"/>
</dbReference>
<dbReference type="CDD" id="cd00592">
    <property type="entry name" value="HTH_MerR-like"/>
    <property type="match status" value="1"/>
</dbReference>
<dbReference type="InterPro" id="IPR000551">
    <property type="entry name" value="MerR-type_HTH_dom"/>
</dbReference>
<dbReference type="InterPro" id="IPR047057">
    <property type="entry name" value="MerR_fam"/>
</dbReference>
<dbReference type="PROSITE" id="PS50937">
    <property type="entry name" value="HTH_MERR_2"/>
    <property type="match status" value="1"/>
</dbReference>
<protein>
    <submittedName>
        <fullName evidence="7">MerR family transcriptional regulator</fullName>
    </submittedName>
</protein>
<keyword evidence="3" id="KW-0238">DNA-binding</keyword>
<keyword evidence="1" id="KW-0678">Repressor</keyword>
<dbReference type="PRINTS" id="PR00040">
    <property type="entry name" value="HTHMERR"/>
</dbReference>
<organism evidence="7 8">
    <name type="scientific">Allocoprobacillus halotolerans</name>
    <dbReference type="NCBI Taxonomy" id="2944914"/>
    <lineage>
        <taxon>Bacteria</taxon>
        <taxon>Bacillati</taxon>
        <taxon>Bacillota</taxon>
        <taxon>Erysipelotrichia</taxon>
        <taxon>Erysipelotrichales</taxon>
        <taxon>Erysipelotrichaceae</taxon>
        <taxon>Allocoprobacillus</taxon>
    </lineage>
</organism>
<gene>
    <name evidence="7" type="ORF">NMU03_08125</name>
</gene>
<evidence type="ECO:0000313" key="8">
    <source>
        <dbReference type="Proteomes" id="UP001060112"/>
    </source>
</evidence>
<evidence type="ECO:0000256" key="3">
    <source>
        <dbReference type="ARBA" id="ARBA00023125"/>
    </source>
</evidence>
<proteinExistence type="predicted"/>
<dbReference type="PANTHER" id="PTHR30204">
    <property type="entry name" value="REDOX-CYCLING DRUG-SENSING TRANSCRIPTIONAL ACTIVATOR SOXR"/>
    <property type="match status" value="1"/>
</dbReference>
<dbReference type="EMBL" id="CP101620">
    <property type="protein sequence ID" value="UTY40709.1"/>
    <property type="molecule type" value="Genomic_DNA"/>
</dbReference>
<dbReference type="PANTHER" id="PTHR30204:SF69">
    <property type="entry name" value="MERR-FAMILY TRANSCRIPTIONAL REGULATOR"/>
    <property type="match status" value="1"/>
</dbReference>
<dbReference type="InterPro" id="IPR009061">
    <property type="entry name" value="DNA-bd_dom_put_sf"/>
</dbReference>
<evidence type="ECO:0000256" key="1">
    <source>
        <dbReference type="ARBA" id="ARBA00022491"/>
    </source>
</evidence>
<sequence length="344" mass="40897">MKTSDLEKELGLSKHTIRYYEKEGLITPQRDDNGYRRYSEEDLQTLKLVKFLRGLNISIDDVKAIIQGQLDFHECLKVNQIHLENQIESMKEVKKTIDNYHDKDLPLIPALENIEVNTKNWKLGFQKTTKAVSIGRKLTKSWAKRQIVYGMIVGALMSLLISMWFISDDYPIWMKVLIYFIVFIIMQLFIIAFSYKSTSSAMLDQTLNQSIEFLDDGIRYYQFKNPIKNIRYFFAVLFGKDEKFMQHYRYEDIRKVSLFAQKRYMKLVSPIAYENYVVDFEFEFHDGQKFYFYYPMILDDDSRYIATILEAKVSCIEDKDHILYAMKNGLNITDYMMNENKQDL</sequence>
<keyword evidence="2" id="KW-0805">Transcription regulation</keyword>
<dbReference type="RefSeq" id="WP_290142164.1">
    <property type="nucleotide sequence ID" value="NZ_CP101620.1"/>
</dbReference>
<feature type="domain" description="HTH merR-type" evidence="6">
    <location>
        <begin position="1"/>
        <end position="68"/>
    </location>
</feature>
<evidence type="ECO:0000256" key="5">
    <source>
        <dbReference type="SAM" id="Phobius"/>
    </source>
</evidence>
<reference evidence="7" key="1">
    <citation type="submission" date="2022-07" db="EMBL/GenBank/DDBJ databases">
        <title>Faecal culturing of patients with breast cancer.</title>
        <authorList>
            <person name="Teng N.M.Y."/>
            <person name="Kiu R."/>
            <person name="Evans R."/>
            <person name="Baker D.J."/>
            <person name="Zenner C."/>
            <person name="Robinson S.D."/>
            <person name="Hall L.J."/>
        </authorList>
    </citation>
    <scope>NUCLEOTIDE SEQUENCE</scope>
    <source>
        <strain evidence="7">LH1062</strain>
    </source>
</reference>
<evidence type="ECO:0000256" key="4">
    <source>
        <dbReference type="ARBA" id="ARBA00023163"/>
    </source>
</evidence>
<accession>A0ABY5I8L1</accession>
<dbReference type="SUPFAM" id="SSF46955">
    <property type="entry name" value="Putative DNA-binding domain"/>
    <property type="match status" value="1"/>
</dbReference>
<keyword evidence="4" id="KW-0804">Transcription</keyword>
<keyword evidence="5" id="KW-0472">Membrane</keyword>
<evidence type="ECO:0000313" key="7">
    <source>
        <dbReference type="EMBL" id="UTY40709.1"/>
    </source>
</evidence>
<dbReference type="Gene3D" id="1.10.1660.10">
    <property type="match status" value="1"/>
</dbReference>
<feature type="transmembrane region" description="Helical" evidence="5">
    <location>
        <begin position="147"/>
        <end position="166"/>
    </location>
</feature>